<name>A0A8J1YAQ3_OWEFU</name>
<sequence length="1674" mass="189715">MGNDSQQWRIAIGCFSPRGPSAEKTRVHSSLKRSSKKSNVSSVESNIRTTPRLRVFPLLLVIVTLLLVIGGVHLNPGPKVSKFSFENSWRSEHSTLDHPLDSVLERHGLAIVENSGEGDCLFEALSDQLKRLTSGEVNANDLRQSLLKCIRVHTTLPNGEHVMTLFDSEDNKDWQQFSATLESTEDLHTRQLSWYTDEYMVRSGVWGDNLMLYAFAKLYSIDIAIYSAGIDEPYTMTANEGPGDKERMLARLGYISRLHFVSLVNITDVNDGEISWRVMSDRLGDLFLQLLNSEVVEDREATIDLLSQMVDSFFEAKNKSVKWPDGLSQLVDQLVQRELERATGVVPGFLKHADSEETRAIIMKECAPKESSLQKLLRWYEHMSDIFVDDNEDRAHSFPDGTPLRGANPARDSRHAFDEDSTEQQSDERELLLDNPNFLDNVLSLLRDIERFLNFPPLSSNEELDERVQLISKIVDNSIKNKHDVPDGLIKIVTELASRELNMLSAGCEQMLKKTGAQAIQNFLNKKKDATSESRGQMQLNLLQGYERLVKSNTEYNKGQTPTTSSNYVLPGGGISQLKKLLEMCVHSNKAKKRTYEEKIDYIPEGTEFKEITKAMYDLGKEITKQTEVEKQATLMCDLGKEYADLAKETREGWHFNYATALYNAALQRLRKIKAGNEVILADRFDYIQKQLQQLETGLLETVFKENKEPLRKSRERYRGVLEGIRKYSKEAIQNIHTKDMLIDSVTFEMNEKCQRRTIENSKCYYDTLTSKIIELHKLMIDDCISVLGRPNCRFAIIGLGSLARKEVTAWSDLESAILYDPTGKSNEEIEKLKRDFRMLVHYLHLKIINLGETKINALDIPVLCDFNSKLPNGVKDNDFYDEITPQGLCFDGSLPKASKIPFGRRSTKHPTKQDTLELIMTLDEMSQCQIGEVSLKEGYHLSDVLLTSTLITGDESLWNEYNEKVHEILSSRSTIDPKLSVGKQRGIETLGEDLKANLTKPLTPNVFNKTMRAKHNIYRFATISINILKLLHHCRSFSPLDILDELHLKQVLSESAKTDLQLMVCMAINMRHLVYGRCGQQREMISFITRPSRDELITAYDYVSVRDYAPAIFRFYATLIPWTDFLLYNYCFNDLPTCKHPSSYIDLNPQTTAAIQKEMYMFQGVINSLECQKFNVIQNDTENKEKCVPHLSRGDSNKSTNTDLQEEETSAKNSDTFARLDAISDAYFGKCEFDKAIQYHKESLAMKRTIHGNYPHPDIASTLGNLGNTYRSKGEFNKAIQYHKESLAMKRTIHGNHPHPDIASTLGNLGNAFGSKGEFDKAIQYHKESLAMMRTIHGYHPHPVIASTLASLGNAYKSKGEFDKAIQYHNESLAMQRTIHGNHPHPDLASTLGNLGIAYNSKGEFDKAIKCYKECLVMQRTIHGNHPHPGIASSLGNLGNTYDSKGEFDKAIQYHKESLAMERTINGDHPHPGIASSLVNLGNTYDSKGEFDKAIQYHNESLAMQRTIHGNHPHPNIASTLVNLGSSYYKKGDHTQSLQYYTQSLIILKQIHGDQPHPAIASILSNIGVVCSDTGDNEKALQYFTEGLAMKRQIYGNQPHPNIASTLHNIGIVYDRTHKYADALKNFYEARGMLKKIHGDNPHPDYQVVLRAINSTEQLLTRCIFIMFASMHT</sequence>
<dbReference type="InterPro" id="IPR003323">
    <property type="entry name" value="OTU_dom"/>
</dbReference>
<dbReference type="Gene3D" id="1.25.40.10">
    <property type="entry name" value="Tetratricopeptide repeat domain"/>
    <property type="match status" value="3"/>
</dbReference>
<evidence type="ECO:0000256" key="2">
    <source>
        <dbReference type="SAM" id="Phobius"/>
    </source>
</evidence>
<feature type="region of interest" description="Disordered" evidence="1">
    <location>
        <begin position="392"/>
        <end position="428"/>
    </location>
</feature>
<evidence type="ECO:0000313" key="4">
    <source>
        <dbReference type="Proteomes" id="UP000749559"/>
    </source>
</evidence>
<dbReference type="PROSITE" id="PS50005">
    <property type="entry name" value="TPR"/>
    <property type="match status" value="7"/>
</dbReference>
<dbReference type="InterPro" id="IPR011990">
    <property type="entry name" value="TPR-like_helical_dom_sf"/>
</dbReference>
<dbReference type="PROSITE" id="PS50802">
    <property type="entry name" value="OTU"/>
    <property type="match status" value="1"/>
</dbReference>
<evidence type="ECO:0000256" key="1">
    <source>
        <dbReference type="SAM" id="MobiDB-lite"/>
    </source>
</evidence>
<feature type="region of interest" description="Disordered" evidence="1">
    <location>
        <begin position="16"/>
        <end position="43"/>
    </location>
</feature>
<dbReference type="Pfam" id="PF13374">
    <property type="entry name" value="TPR_10"/>
    <property type="match status" value="2"/>
</dbReference>
<keyword evidence="2" id="KW-0812">Transmembrane</keyword>
<feature type="region of interest" description="Disordered" evidence="1">
    <location>
        <begin position="1188"/>
        <end position="1213"/>
    </location>
</feature>
<dbReference type="InterPro" id="IPR005105">
    <property type="entry name" value="GlnD_Uridyltrans_N"/>
</dbReference>
<dbReference type="EMBL" id="CAIIXF020000007">
    <property type="protein sequence ID" value="CAH1790524.1"/>
    <property type="molecule type" value="Genomic_DNA"/>
</dbReference>
<comment type="caution">
    <text evidence="3">The sequence shown here is derived from an EMBL/GenBank/DDBJ whole genome shotgun (WGS) entry which is preliminary data.</text>
</comment>
<dbReference type="Pfam" id="PF13424">
    <property type="entry name" value="TPR_12"/>
    <property type="match status" value="3"/>
</dbReference>
<dbReference type="Proteomes" id="UP000749559">
    <property type="component" value="Unassembled WGS sequence"/>
</dbReference>
<dbReference type="SUPFAM" id="SSF81901">
    <property type="entry name" value="HCP-like"/>
    <property type="match status" value="1"/>
</dbReference>
<dbReference type="Pfam" id="PF03445">
    <property type="entry name" value="DUF294"/>
    <property type="match status" value="1"/>
</dbReference>
<dbReference type="OrthoDB" id="626167at2759"/>
<reference evidence="3" key="1">
    <citation type="submission" date="2022-03" db="EMBL/GenBank/DDBJ databases">
        <authorList>
            <person name="Martin C."/>
        </authorList>
    </citation>
    <scope>NUCLEOTIDE SEQUENCE</scope>
</reference>
<dbReference type="SUPFAM" id="SSF48452">
    <property type="entry name" value="TPR-like"/>
    <property type="match status" value="2"/>
</dbReference>
<proteinExistence type="predicted"/>
<dbReference type="GO" id="GO:0008773">
    <property type="term" value="F:[protein-PII] uridylyltransferase activity"/>
    <property type="evidence" value="ECO:0007669"/>
    <property type="project" value="InterPro"/>
</dbReference>
<keyword evidence="2" id="KW-1133">Transmembrane helix</keyword>
<dbReference type="SUPFAM" id="SSF54001">
    <property type="entry name" value="Cysteine proteinases"/>
    <property type="match status" value="1"/>
</dbReference>
<accession>A0A8J1YAQ3</accession>
<keyword evidence="4" id="KW-1185">Reference proteome</keyword>
<feature type="transmembrane region" description="Helical" evidence="2">
    <location>
        <begin position="55"/>
        <end position="74"/>
    </location>
</feature>
<dbReference type="InterPro" id="IPR019734">
    <property type="entry name" value="TPR_rpt"/>
</dbReference>
<organism evidence="3 4">
    <name type="scientific">Owenia fusiformis</name>
    <name type="common">Polychaete worm</name>
    <dbReference type="NCBI Taxonomy" id="6347"/>
    <lineage>
        <taxon>Eukaryota</taxon>
        <taxon>Metazoa</taxon>
        <taxon>Spiralia</taxon>
        <taxon>Lophotrochozoa</taxon>
        <taxon>Annelida</taxon>
        <taxon>Polychaeta</taxon>
        <taxon>Sedentaria</taxon>
        <taxon>Canalipalpata</taxon>
        <taxon>Sabellida</taxon>
        <taxon>Oweniida</taxon>
        <taxon>Oweniidae</taxon>
        <taxon>Owenia</taxon>
    </lineage>
</organism>
<dbReference type="Pfam" id="PF13176">
    <property type="entry name" value="TPR_7"/>
    <property type="match status" value="1"/>
</dbReference>
<feature type="compositionally biased region" description="Basic residues" evidence="1">
    <location>
        <begin position="27"/>
        <end position="36"/>
    </location>
</feature>
<dbReference type="PANTHER" id="PTHR19959">
    <property type="entry name" value="KINESIN LIGHT CHAIN"/>
    <property type="match status" value="1"/>
</dbReference>
<dbReference type="CDD" id="cd22758">
    <property type="entry name" value="OTU_232R-like"/>
    <property type="match status" value="1"/>
</dbReference>
<gene>
    <name evidence="3" type="ORF">OFUS_LOCUS15717</name>
</gene>
<keyword evidence="2" id="KW-0472">Membrane</keyword>
<protein>
    <submittedName>
        <fullName evidence="3">Uncharacterized protein</fullName>
    </submittedName>
</protein>
<feature type="compositionally biased region" description="Basic and acidic residues" evidence="1">
    <location>
        <begin position="1188"/>
        <end position="1197"/>
    </location>
</feature>
<evidence type="ECO:0000313" key="3">
    <source>
        <dbReference type="EMBL" id="CAH1790524.1"/>
    </source>
</evidence>
<dbReference type="SMART" id="SM00028">
    <property type="entry name" value="TPR"/>
    <property type="match status" value="10"/>
</dbReference>
<dbReference type="Gene3D" id="3.90.70.80">
    <property type="match status" value="1"/>
</dbReference>
<dbReference type="PANTHER" id="PTHR19959:SF119">
    <property type="entry name" value="FUNGAL LIPASE-LIKE DOMAIN-CONTAINING PROTEIN"/>
    <property type="match status" value="1"/>
</dbReference>
<dbReference type="InterPro" id="IPR038765">
    <property type="entry name" value="Papain-like_cys_pep_sf"/>
</dbReference>
<dbReference type="Pfam" id="PF02338">
    <property type="entry name" value="OTU"/>
    <property type="match status" value="1"/>
</dbReference>